<evidence type="ECO:0000256" key="7">
    <source>
        <dbReference type="SAM" id="Phobius"/>
    </source>
</evidence>
<dbReference type="SUPFAM" id="SSF144091">
    <property type="entry name" value="Rhomboid-like"/>
    <property type="match status" value="1"/>
</dbReference>
<feature type="transmembrane region" description="Helical" evidence="7">
    <location>
        <begin position="153"/>
        <end position="174"/>
    </location>
</feature>
<feature type="transmembrane region" description="Helical" evidence="7">
    <location>
        <begin position="122"/>
        <end position="141"/>
    </location>
</feature>
<dbReference type="InterPro" id="IPR035952">
    <property type="entry name" value="Rhomboid-like_sf"/>
</dbReference>
<evidence type="ECO:0000256" key="4">
    <source>
        <dbReference type="ARBA" id="ARBA00022801"/>
    </source>
</evidence>
<organism evidence="9 10">
    <name type="scientific">Sphingomonas longa</name>
    <dbReference type="NCBI Taxonomy" id="2778730"/>
    <lineage>
        <taxon>Bacteria</taxon>
        <taxon>Pseudomonadati</taxon>
        <taxon>Pseudomonadota</taxon>
        <taxon>Alphaproteobacteria</taxon>
        <taxon>Sphingomonadales</taxon>
        <taxon>Sphingomonadaceae</taxon>
        <taxon>Sphingomonas</taxon>
    </lineage>
</organism>
<evidence type="ECO:0000313" key="9">
    <source>
        <dbReference type="EMBL" id="MBM6575361.1"/>
    </source>
</evidence>
<proteinExistence type="inferred from homology"/>
<evidence type="ECO:0000256" key="6">
    <source>
        <dbReference type="ARBA" id="ARBA00023136"/>
    </source>
</evidence>
<evidence type="ECO:0000313" key="10">
    <source>
        <dbReference type="Proteomes" id="UP000763641"/>
    </source>
</evidence>
<dbReference type="InterPro" id="IPR022764">
    <property type="entry name" value="Peptidase_S54_rhomboid_dom"/>
</dbReference>
<dbReference type="PANTHER" id="PTHR43731:SF14">
    <property type="entry name" value="PRESENILIN-ASSOCIATED RHOMBOID-LIKE PROTEIN, MITOCHONDRIAL"/>
    <property type="match status" value="1"/>
</dbReference>
<keyword evidence="4" id="KW-0378">Hydrolase</keyword>
<keyword evidence="3 7" id="KW-0812">Transmembrane</keyword>
<evidence type="ECO:0000256" key="3">
    <source>
        <dbReference type="ARBA" id="ARBA00022692"/>
    </source>
</evidence>
<name>A0ABS2D353_9SPHN</name>
<keyword evidence="6 7" id="KW-0472">Membrane</keyword>
<feature type="transmembrane region" description="Helical" evidence="7">
    <location>
        <begin position="7"/>
        <end position="26"/>
    </location>
</feature>
<comment type="similarity">
    <text evidence="2">Belongs to the peptidase S54 family.</text>
</comment>
<feature type="domain" description="Peptidase S54 rhomboid" evidence="8">
    <location>
        <begin position="59"/>
        <end position="202"/>
    </location>
</feature>
<keyword evidence="9" id="KW-0645">Protease</keyword>
<evidence type="ECO:0000256" key="2">
    <source>
        <dbReference type="ARBA" id="ARBA00009045"/>
    </source>
</evidence>
<feature type="transmembrane region" description="Helical" evidence="7">
    <location>
        <begin position="59"/>
        <end position="84"/>
    </location>
</feature>
<accession>A0ABS2D353</accession>
<comment type="caution">
    <text evidence="9">The sequence shown here is derived from an EMBL/GenBank/DDBJ whole genome shotgun (WGS) entry which is preliminary data.</text>
</comment>
<dbReference type="PANTHER" id="PTHR43731">
    <property type="entry name" value="RHOMBOID PROTEASE"/>
    <property type="match status" value="1"/>
</dbReference>
<evidence type="ECO:0000256" key="5">
    <source>
        <dbReference type="ARBA" id="ARBA00022989"/>
    </source>
</evidence>
<protein>
    <submittedName>
        <fullName evidence="9">Rhomboid family intramembrane serine protease</fullName>
    </submittedName>
</protein>
<gene>
    <name evidence="9" type="ORF">ILT43_03190</name>
</gene>
<sequence length="211" mass="22113">MNDWREWRVTAVLTVVTLVVSVLLILTGDIPVAAIEAGFIPGRIGGAVPVDHVFLVPDWLTPLTATLIHGGWAHVALNLVMLVFCGQQVERALGPLAVLVLYGVGAYLAAAGQWAFDPASPMPMIGASGAISAIIAAYALLYGERRARRMGPVSANLVHAAWLAAAWIGIQLLIDLAGMGGVAVAIGAHIGGFVAGLLLTRPLLIWRYRGA</sequence>
<dbReference type="Gene3D" id="1.20.1540.10">
    <property type="entry name" value="Rhomboid-like"/>
    <property type="match status" value="1"/>
</dbReference>
<dbReference type="InterPro" id="IPR050925">
    <property type="entry name" value="Rhomboid_protease_S54"/>
</dbReference>
<evidence type="ECO:0000259" key="8">
    <source>
        <dbReference type="Pfam" id="PF01694"/>
    </source>
</evidence>
<dbReference type="EMBL" id="JAFEMC010000001">
    <property type="protein sequence ID" value="MBM6575361.1"/>
    <property type="molecule type" value="Genomic_DNA"/>
</dbReference>
<dbReference type="GO" id="GO:0006508">
    <property type="term" value="P:proteolysis"/>
    <property type="evidence" value="ECO:0007669"/>
    <property type="project" value="UniProtKB-KW"/>
</dbReference>
<dbReference type="Proteomes" id="UP000763641">
    <property type="component" value="Unassembled WGS sequence"/>
</dbReference>
<feature type="transmembrane region" description="Helical" evidence="7">
    <location>
        <begin position="180"/>
        <end position="199"/>
    </location>
</feature>
<keyword evidence="5 7" id="KW-1133">Transmembrane helix</keyword>
<dbReference type="Pfam" id="PF01694">
    <property type="entry name" value="Rhomboid"/>
    <property type="match status" value="1"/>
</dbReference>
<keyword evidence="10" id="KW-1185">Reference proteome</keyword>
<feature type="transmembrane region" description="Helical" evidence="7">
    <location>
        <begin position="96"/>
        <end position="116"/>
    </location>
</feature>
<reference evidence="9 10" key="1">
    <citation type="submission" date="2020-12" db="EMBL/GenBank/DDBJ databases">
        <title>Sphingomonas sp.</title>
        <authorList>
            <person name="Kim M.K."/>
        </authorList>
    </citation>
    <scope>NUCLEOTIDE SEQUENCE [LARGE SCALE GENOMIC DNA]</scope>
    <source>
        <strain evidence="9 10">BT552</strain>
    </source>
</reference>
<dbReference type="RefSeq" id="WP_204194181.1">
    <property type="nucleotide sequence ID" value="NZ_JAFEMC010000001.1"/>
</dbReference>
<comment type="subcellular location">
    <subcellularLocation>
        <location evidence="1">Membrane</location>
        <topology evidence="1">Multi-pass membrane protein</topology>
    </subcellularLocation>
</comment>
<evidence type="ECO:0000256" key="1">
    <source>
        <dbReference type="ARBA" id="ARBA00004141"/>
    </source>
</evidence>
<dbReference type="GO" id="GO:0008233">
    <property type="term" value="F:peptidase activity"/>
    <property type="evidence" value="ECO:0007669"/>
    <property type="project" value="UniProtKB-KW"/>
</dbReference>